<protein>
    <submittedName>
        <fullName evidence="2">Uncharacterized protein</fullName>
    </submittedName>
</protein>
<organism evidence="2 3">
    <name type="scientific">Coniophora puteana (strain RWD-64-598)</name>
    <name type="common">Brown rot fungus</name>
    <dbReference type="NCBI Taxonomy" id="741705"/>
    <lineage>
        <taxon>Eukaryota</taxon>
        <taxon>Fungi</taxon>
        <taxon>Dikarya</taxon>
        <taxon>Basidiomycota</taxon>
        <taxon>Agaricomycotina</taxon>
        <taxon>Agaricomycetes</taxon>
        <taxon>Agaricomycetidae</taxon>
        <taxon>Boletales</taxon>
        <taxon>Coniophorineae</taxon>
        <taxon>Coniophoraceae</taxon>
        <taxon>Coniophora</taxon>
    </lineage>
</organism>
<dbReference type="OrthoDB" id="3223825at2759"/>
<gene>
    <name evidence="2" type="ORF">CONPUDRAFT_68855</name>
</gene>
<evidence type="ECO:0000313" key="3">
    <source>
        <dbReference type="Proteomes" id="UP000053558"/>
    </source>
</evidence>
<dbReference type="EMBL" id="JH711573">
    <property type="protein sequence ID" value="EIW86307.1"/>
    <property type="molecule type" value="Genomic_DNA"/>
</dbReference>
<keyword evidence="3" id="KW-1185">Reference proteome</keyword>
<comment type="caution">
    <text evidence="2">The sequence shown here is derived from an EMBL/GenBank/DDBJ whole genome shotgun (WGS) entry which is preliminary data.</text>
</comment>
<feature type="region of interest" description="Disordered" evidence="1">
    <location>
        <begin position="222"/>
        <end position="253"/>
    </location>
</feature>
<dbReference type="RefSeq" id="XP_007762677.1">
    <property type="nucleotide sequence ID" value="XM_007764487.1"/>
</dbReference>
<dbReference type="GeneID" id="19208707"/>
<evidence type="ECO:0000256" key="1">
    <source>
        <dbReference type="SAM" id="MobiDB-lite"/>
    </source>
</evidence>
<name>A0A5M3N4Y4_CONPW</name>
<feature type="compositionally biased region" description="Basic residues" evidence="1">
    <location>
        <begin position="225"/>
        <end position="241"/>
    </location>
</feature>
<proteinExistence type="predicted"/>
<dbReference type="AlphaFoldDB" id="A0A5M3N4Y4"/>
<accession>A0A5M3N4Y4</accession>
<sequence length="253" mass="28849">MRVSRWIRLDNTSDTLTRKEQVAKLHAIIRMKKYTPDEQRDMMQALKDYCNEKETSIHLLNHAANMDTIQTQRKIVELLDGLRLRTGIYSTIMVVHGHINNIIEPFIYGTNNSDNFFQGGLGFTPNEVVQKYEQWACTQNESTISHPNVCMNYKKYEDKVVQNYSVCLVGWPEGAPFTRPSNIGTVGHIRRLRDALKSDECHWETLDGKRSSAKKCCVPSARVSNKSRAKASAKASRKKHAAVSTKFVDSDVK</sequence>
<evidence type="ECO:0000313" key="2">
    <source>
        <dbReference type="EMBL" id="EIW86307.1"/>
    </source>
</evidence>
<reference evidence="3" key="1">
    <citation type="journal article" date="2012" name="Science">
        <title>The Paleozoic origin of enzymatic lignin decomposition reconstructed from 31 fungal genomes.</title>
        <authorList>
            <person name="Floudas D."/>
            <person name="Binder M."/>
            <person name="Riley R."/>
            <person name="Barry K."/>
            <person name="Blanchette R.A."/>
            <person name="Henrissat B."/>
            <person name="Martinez A.T."/>
            <person name="Otillar R."/>
            <person name="Spatafora J.W."/>
            <person name="Yadav J.S."/>
            <person name="Aerts A."/>
            <person name="Benoit I."/>
            <person name="Boyd A."/>
            <person name="Carlson A."/>
            <person name="Copeland A."/>
            <person name="Coutinho P.M."/>
            <person name="de Vries R.P."/>
            <person name="Ferreira P."/>
            <person name="Findley K."/>
            <person name="Foster B."/>
            <person name="Gaskell J."/>
            <person name="Glotzer D."/>
            <person name="Gorecki P."/>
            <person name="Heitman J."/>
            <person name="Hesse C."/>
            <person name="Hori C."/>
            <person name="Igarashi K."/>
            <person name="Jurgens J.A."/>
            <person name="Kallen N."/>
            <person name="Kersten P."/>
            <person name="Kohler A."/>
            <person name="Kuees U."/>
            <person name="Kumar T.K.A."/>
            <person name="Kuo A."/>
            <person name="LaButti K."/>
            <person name="Larrondo L.F."/>
            <person name="Lindquist E."/>
            <person name="Ling A."/>
            <person name="Lombard V."/>
            <person name="Lucas S."/>
            <person name="Lundell T."/>
            <person name="Martin R."/>
            <person name="McLaughlin D.J."/>
            <person name="Morgenstern I."/>
            <person name="Morin E."/>
            <person name="Murat C."/>
            <person name="Nagy L.G."/>
            <person name="Nolan M."/>
            <person name="Ohm R.A."/>
            <person name="Patyshakuliyeva A."/>
            <person name="Rokas A."/>
            <person name="Ruiz-Duenas F.J."/>
            <person name="Sabat G."/>
            <person name="Salamov A."/>
            <person name="Samejima M."/>
            <person name="Schmutz J."/>
            <person name="Slot J.C."/>
            <person name="St John F."/>
            <person name="Stenlid J."/>
            <person name="Sun H."/>
            <person name="Sun S."/>
            <person name="Syed K."/>
            <person name="Tsang A."/>
            <person name="Wiebenga A."/>
            <person name="Young D."/>
            <person name="Pisabarro A."/>
            <person name="Eastwood D.C."/>
            <person name="Martin F."/>
            <person name="Cullen D."/>
            <person name="Grigoriev I.V."/>
            <person name="Hibbett D.S."/>
        </authorList>
    </citation>
    <scope>NUCLEOTIDE SEQUENCE [LARGE SCALE GENOMIC DNA]</scope>
    <source>
        <strain evidence="3">RWD-64-598 SS2</strain>
    </source>
</reference>
<dbReference type="OMA" id="HSESTHK"/>
<dbReference type="KEGG" id="cput:CONPUDRAFT_68855"/>
<dbReference type="Proteomes" id="UP000053558">
    <property type="component" value="Unassembled WGS sequence"/>
</dbReference>